<evidence type="ECO:0000313" key="3">
    <source>
        <dbReference type="EMBL" id="MBY9075657.1"/>
    </source>
</evidence>
<dbReference type="RefSeq" id="WP_221025377.1">
    <property type="nucleotide sequence ID" value="NZ_JAIEZQ010000002.1"/>
</dbReference>
<evidence type="ECO:0000313" key="4">
    <source>
        <dbReference type="Proteomes" id="UP000754710"/>
    </source>
</evidence>
<comment type="caution">
    <text evidence="3">The sequence shown here is derived from an EMBL/GenBank/DDBJ whole genome shotgun (WGS) entry which is preliminary data.</text>
</comment>
<feature type="region of interest" description="Disordered" evidence="1">
    <location>
        <begin position="29"/>
        <end position="55"/>
    </location>
</feature>
<proteinExistence type="predicted"/>
<dbReference type="EMBL" id="JAIEZQ010000002">
    <property type="protein sequence ID" value="MBY9075657.1"/>
    <property type="molecule type" value="Genomic_DNA"/>
</dbReference>
<protein>
    <recommendedName>
        <fullName evidence="5">DUF4333 domain-containing protein</fullName>
    </recommendedName>
</protein>
<organism evidence="3 4">
    <name type="scientific">Nocardioides jiangsuensis</name>
    <dbReference type="NCBI Taxonomy" id="2866161"/>
    <lineage>
        <taxon>Bacteria</taxon>
        <taxon>Bacillati</taxon>
        <taxon>Actinomycetota</taxon>
        <taxon>Actinomycetes</taxon>
        <taxon>Propionibacteriales</taxon>
        <taxon>Nocardioidaceae</taxon>
        <taxon>Nocardioides</taxon>
    </lineage>
</organism>
<gene>
    <name evidence="3" type="ORF">K1X13_12565</name>
</gene>
<feature type="chain" id="PRO_5046859298" description="DUF4333 domain-containing protein" evidence="2">
    <location>
        <begin position="26"/>
        <end position="207"/>
    </location>
</feature>
<keyword evidence="2" id="KW-0732">Signal</keyword>
<evidence type="ECO:0000256" key="1">
    <source>
        <dbReference type="SAM" id="MobiDB-lite"/>
    </source>
</evidence>
<feature type="signal peptide" evidence="2">
    <location>
        <begin position="1"/>
        <end position="25"/>
    </location>
</feature>
<keyword evidence="4" id="KW-1185">Reference proteome</keyword>
<evidence type="ECO:0000256" key="2">
    <source>
        <dbReference type="SAM" id="SignalP"/>
    </source>
</evidence>
<evidence type="ECO:0008006" key="5">
    <source>
        <dbReference type="Google" id="ProtNLM"/>
    </source>
</evidence>
<name>A0ABS7RMB4_9ACTN</name>
<reference evidence="3 4" key="1">
    <citation type="submission" date="2021-08" db="EMBL/GenBank/DDBJ databases">
        <title>Nocardioides bacterium WL0053 sp. nov., isolated from the sediment.</title>
        <authorList>
            <person name="Wang L."/>
            <person name="Zhang D."/>
            <person name="Zhang A."/>
        </authorList>
    </citation>
    <scope>NUCLEOTIDE SEQUENCE [LARGE SCALE GENOMIC DNA]</scope>
    <source>
        <strain evidence="3 4">WL0053</strain>
    </source>
</reference>
<accession>A0ABS7RMB4</accession>
<sequence>MRVARVWLVRPLVLAALLLGPLAGCGTTSGTQDAPTAPAATPAVGGPTSRPVPAPTTGMDLLELAVAARLRRELAGQGLTLDHLDCPPWRGRENAVVRCTGYLDGLVGTVRVSLSRSPSGTVEFDARLEDGVVATQNLVRRLEAEGWTGVDCGDRAAYRAEVGAQIVCAGHGPAAADGAGAAGPGAATSYVVATVTDESGAVEIRAW</sequence>
<feature type="compositionally biased region" description="Low complexity" evidence="1">
    <location>
        <begin position="34"/>
        <end position="43"/>
    </location>
</feature>
<dbReference type="Proteomes" id="UP000754710">
    <property type="component" value="Unassembled WGS sequence"/>
</dbReference>